<dbReference type="PANTHER" id="PTHR23308">
    <property type="entry name" value="NUCLEAR INHIBITOR OF PROTEIN PHOSPHATASE-1"/>
    <property type="match status" value="1"/>
</dbReference>
<reference evidence="3 4" key="1">
    <citation type="submission" date="2016-10" db="EMBL/GenBank/DDBJ databases">
        <authorList>
            <person name="de Groot N.N."/>
        </authorList>
    </citation>
    <scope>NUCLEOTIDE SEQUENCE [LARGE SCALE GENOMIC DNA]</scope>
    <source>
        <strain evidence="3 4">YAD2003</strain>
    </source>
</reference>
<dbReference type="OrthoDB" id="9816434at2"/>
<gene>
    <name evidence="3" type="ORF">SAMN02910265_02908</name>
</gene>
<dbReference type="InterPro" id="IPR050923">
    <property type="entry name" value="Cell_Proc_Reg/RNA_Proc"/>
</dbReference>
<dbReference type="AlphaFoldDB" id="A0A1H6LE37"/>
<keyword evidence="1" id="KW-0472">Membrane</keyword>
<organism evidence="3 4">
    <name type="scientific">Ruminococcus flavefaciens</name>
    <dbReference type="NCBI Taxonomy" id="1265"/>
    <lineage>
        <taxon>Bacteria</taxon>
        <taxon>Bacillati</taxon>
        <taxon>Bacillota</taxon>
        <taxon>Clostridia</taxon>
        <taxon>Eubacteriales</taxon>
        <taxon>Oscillospiraceae</taxon>
        <taxon>Ruminococcus</taxon>
    </lineage>
</organism>
<sequence length="139" mass="15825">MNSLNLILCAAAIAALDICIFVLIITAYCEKRSSKRNWHELAHDMELAEQDIIYDLGCDEVLIGRHASADIRLPDLSVSRYHAMLTVSNGIWTIKDIGSKSGVFVNGNLIHETILHENDVIKLGNRRLIFRKRRQERVR</sequence>
<dbReference type="PROSITE" id="PS50006">
    <property type="entry name" value="FHA_DOMAIN"/>
    <property type="match status" value="1"/>
</dbReference>
<dbReference type="SMART" id="SM00240">
    <property type="entry name" value="FHA"/>
    <property type="match status" value="1"/>
</dbReference>
<name>A0A1H6LE37_RUMFL</name>
<dbReference type="CDD" id="cd00060">
    <property type="entry name" value="FHA"/>
    <property type="match status" value="1"/>
</dbReference>
<dbReference type="InterPro" id="IPR000253">
    <property type="entry name" value="FHA_dom"/>
</dbReference>
<feature type="domain" description="FHA" evidence="2">
    <location>
        <begin position="61"/>
        <end position="110"/>
    </location>
</feature>
<dbReference type="Proteomes" id="UP000183190">
    <property type="component" value="Unassembled WGS sequence"/>
</dbReference>
<proteinExistence type="predicted"/>
<evidence type="ECO:0000256" key="1">
    <source>
        <dbReference type="SAM" id="Phobius"/>
    </source>
</evidence>
<dbReference type="RefSeq" id="WP_074718666.1">
    <property type="nucleotide sequence ID" value="NZ_FNWV01000015.1"/>
</dbReference>
<dbReference type="Gene3D" id="2.60.200.20">
    <property type="match status" value="1"/>
</dbReference>
<evidence type="ECO:0000313" key="4">
    <source>
        <dbReference type="Proteomes" id="UP000183190"/>
    </source>
</evidence>
<feature type="transmembrane region" description="Helical" evidence="1">
    <location>
        <begin position="6"/>
        <end position="29"/>
    </location>
</feature>
<dbReference type="EMBL" id="FNWV01000015">
    <property type="protein sequence ID" value="SEH82703.1"/>
    <property type="molecule type" value="Genomic_DNA"/>
</dbReference>
<keyword evidence="1" id="KW-0812">Transmembrane</keyword>
<protein>
    <submittedName>
        <fullName evidence="3">FHA domain-containing protein</fullName>
    </submittedName>
</protein>
<accession>A0A1H6LE37</accession>
<keyword evidence="1" id="KW-1133">Transmembrane helix</keyword>
<dbReference type="Pfam" id="PF00498">
    <property type="entry name" value="FHA"/>
    <property type="match status" value="1"/>
</dbReference>
<dbReference type="InterPro" id="IPR008984">
    <property type="entry name" value="SMAD_FHA_dom_sf"/>
</dbReference>
<evidence type="ECO:0000259" key="2">
    <source>
        <dbReference type="PROSITE" id="PS50006"/>
    </source>
</evidence>
<evidence type="ECO:0000313" key="3">
    <source>
        <dbReference type="EMBL" id="SEH82703.1"/>
    </source>
</evidence>
<dbReference type="SUPFAM" id="SSF49879">
    <property type="entry name" value="SMAD/FHA domain"/>
    <property type="match status" value="1"/>
</dbReference>